<organism evidence="2 3">
    <name type="scientific">Nitrospirillum amazonense</name>
    <dbReference type="NCBI Taxonomy" id="28077"/>
    <lineage>
        <taxon>Bacteria</taxon>
        <taxon>Pseudomonadati</taxon>
        <taxon>Pseudomonadota</taxon>
        <taxon>Alphaproteobacteria</taxon>
        <taxon>Rhodospirillales</taxon>
        <taxon>Azospirillaceae</taxon>
        <taxon>Nitrospirillum</taxon>
    </lineage>
</organism>
<evidence type="ECO:0000313" key="3">
    <source>
        <dbReference type="Proteomes" id="UP000319859"/>
    </source>
</evidence>
<protein>
    <submittedName>
        <fullName evidence="2">Uncharacterized protein</fullName>
    </submittedName>
</protein>
<dbReference type="AlphaFoldDB" id="A0A560FS55"/>
<keyword evidence="1" id="KW-0472">Membrane</keyword>
<dbReference type="Proteomes" id="UP000319859">
    <property type="component" value="Unassembled WGS sequence"/>
</dbReference>
<name>A0A560FS55_9PROT</name>
<gene>
    <name evidence="2" type="ORF">FBZ89_10164</name>
</gene>
<accession>A0A560FS55</accession>
<keyword evidence="1" id="KW-0812">Transmembrane</keyword>
<feature type="transmembrane region" description="Helical" evidence="1">
    <location>
        <begin position="6"/>
        <end position="30"/>
    </location>
</feature>
<evidence type="ECO:0000256" key="1">
    <source>
        <dbReference type="SAM" id="Phobius"/>
    </source>
</evidence>
<dbReference type="EMBL" id="VITN01000001">
    <property type="protein sequence ID" value="TWB24439.1"/>
    <property type="molecule type" value="Genomic_DNA"/>
</dbReference>
<comment type="caution">
    <text evidence="2">The sequence shown here is derived from an EMBL/GenBank/DDBJ whole genome shotgun (WGS) entry which is preliminary data.</text>
</comment>
<reference evidence="2 3" key="1">
    <citation type="submission" date="2019-06" db="EMBL/GenBank/DDBJ databases">
        <title>Genomic Encyclopedia of Type Strains, Phase IV (KMG-V): Genome sequencing to study the core and pangenomes of soil and plant-associated prokaryotes.</title>
        <authorList>
            <person name="Whitman W."/>
        </authorList>
    </citation>
    <scope>NUCLEOTIDE SEQUENCE [LARGE SCALE GENOMIC DNA]</scope>
    <source>
        <strain evidence="2 3">BR 11880</strain>
    </source>
</reference>
<evidence type="ECO:0000313" key="2">
    <source>
        <dbReference type="EMBL" id="TWB24439.1"/>
    </source>
</evidence>
<proteinExistence type="predicted"/>
<sequence>MVAQATSIPIVFFMPPFPIVWCFAILGVAIA</sequence>
<keyword evidence="1" id="KW-1133">Transmembrane helix</keyword>